<proteinExistence type="predicted"/>
<feature type="region of interest" description="Disordered" evidence="1">
    <location>
        <begin position="108"/>
        <end position="228"/>
    </location>
</feature>
<dbReference type="OrthoDB" id="3544018at2"/>
<gene>
    <name evidence="3" type="ORF">DQ384_30840</name>
</gene>
<feature type="transmembrane region" description="Helical" evidence="2">
    <location>
        <begin position="48"/>
        <end position="71"/>
    </location>
</feature>
<keyword evidence="2" id="KW-1133">Transmembrane helix</keyword>
<evidence type="ECO:0000256" key="1">
    <source>
        <dbReference type="SAM" id="MobiDB-lite"/>
    </source>
</evidence>
<name>A0A367F6B7_9ACTN</name>
<dbReference type="AlphaFoldDB" id="A0A367F6B7"/>
<organism evidence="3 4">
    <name type="scientific">Sphaerisporangium album</name>
    <dbReference type="NCBI Taxonomy" id="509200"/>
    <lineage>
        <taxon>Bacteria</taxon>
        <taxon>Bacillati</taxon>
        <taxon>Actinomycetota</taxon>
        <taxon>Actinomycetes</taxon>
        <taxon>Streptosporangiales</taxon>
        <taxon>Streptosporangiaceae</taxon>
        <taxon>Sphaerisporangium</taxon>
    </lineage>
</organism>
<keyword evidence="4" id="KW-1185">Reference proteome</keyword>
<dbReference type="Proteomes" id="UP000253094">
    <property type="component" value="Unassembled WGS sequence"/>
</dbReference>
<accession>A0A367F6B7</accession>
<feature type="compositionally biased region" description="Gly residues" evidence="1">
    <location>
        <begin position="177"/>
        <end position="189"/>
    </location>
</feature>
<sequence>MARTGLGPRVGESPAVARCVPAAASGDGARTTATREDRMARFVAGSRLGRLLAVGGLIAVGWVLGLVFGLAGAASAESHVPSGHVAAAGQAGEDVQVSRVVADVGTSGAARGSASTPPHVASGPAPAGGFPTVSDTASADAGAMAGRSVDGLTSQSKPAHPTPSTADHSAGADGIVPRGGGSGPFGPGPGDVARSVFDPRLVATPAVTASAPAPVVRTAADDPSFSPD</sequence>
<reference evidence="3 4" key="1">
    <citation type="submission" date="2018-06" db="EMBL/GenBank/DDBJ databases">
        <title>Sphaerisporangium craniellae sp. nov., isolated from a marine sponge in the South China Sea.</title>
        <authorList>
            <person name="Li L."/>
        </authorList>
    </citation>
    <scope>NUCLEOTIDE SEQUENCE [LARGE SCALE GENOMIC DNA]</scope>
    <source>
        <strain evidence="3 4">CCTCC AA 208026</strain>
    </source>
</reference>
<feature type="compositionally biased region" description="Polar residues" evidence="1">
    <location>
        <begin position="151"/>
        <end position="167"/>
    </location>
</feature>
<evidence type="ECO:0000256" key="2">
    <source>
        <dbReference type="SAM" id="Phobius"/>
    </source>
</evidence>
<protein>
    <submittedName>
        <fullName evidence="3">Uncharacterized protein</fullName>
    </submittedName>
</protein>
<dbReference type="EMBL" id="QOIL01000021">
    <property type="protein sequence ID" value="RCG25908.1"/>
    <property type="molecule type" value="Genomic_DNA"/>
</dbReference>
<comment type="caution">
    <text evidence="3">The sequence shown here is derived from an EMBL/GenBank/DDBJ whole genome shotgun (WGS) entry which is preliminary data.</text>
</comment>
<evidence type="ECO:0000313" key="4">
    <source>
        <dbReference type="Proteomes" id="UP000253094"/>
    </source>
</evidence>
<evidence type="ECO:0000313" key="3">
    <source>
        <dbReference type="EMBL" id="RCG25908.1"/>
    </source>
</evidence>
<keyword evidence="2" id="KW-0812">Transmembrane</keyword>
<keyword evidence="2" id="KW-0472">Membrane</keyword>
<feature type="compositionally biased region" description="Low complexity" evidence="1">
    <location>
        <begin position="202"/>
        <end position="218"/>
    </location>
</feature>